<dbReference type="CTD" id="68917522"/>
<organism evidence="1 2">
    <name type="scientific">Caenorhabditis briggsae</name>
    <dbReference type="NCBI Taxonomy" id="6238"/>
    <lineage>
        <taxon>Eukaryota</taxon>
        <taxon>Metazoa</taxon>
        <taxon>Ecdysozoa</taxon>
        <taxon>Nematoda</taxon>
        <taxon>Chromadorea</taxon>
        <taxon>Rhabditida</taxon>
        <taxon>Rhabditina</taxon>
        <taxon>Rhabditomorpha</taxon>
        <taxon>Rhabditoidea</taxon>
        <taxon>Rhabditidae</taxon>
        <taxon>Peloderinae</taxon>
        <taxon>Caenorhabditis</taxon>
    </lineage>
</organism>
<accession>B6IHD1</accession>
<evidence type="ECO:0000313" key="2">
    <source>
        <dbReference type="Proteomes" id="UP000008549"/>
    </source>
</evidence>
<dbReference type="RefSeq" id="XP_045098875.1">
    <property type="nucleotide sequence ID" value="XM_045244495.1"/>
</dbReference>
<reference evidence="1 2" key="2">
    <citation type="journal article" date="2011" name="PLoS Genet.">
        <title>Caenorhabditis briggsae recombinant inbred line genotypes reveal inter-strain incompatibility and the evolution of recombination.</title>
        <authorList>
            <person name="Ross J.A."/>
            <person name="Koboldt D.C."/>
            <person name="Staisch J.E."/>
            <person name="Chamberlin H.M."/>
            <person name="Gupta B.P."/>
            <person name="Miller R.D."/>
            <person name="Baird S.E."/>
            <person name="Haag E.S."/>
        </authorList>
    </citation>
    <scope>NUCLEOTIDE SEQUENCE [LARGE SCALE GENOMIC DNA]</scope>
    <source>
        <strain evidence="1 2">AF16</strain>
    </source>
</reference>
<dbReference type="Proteomes" id="UP000008549">
    <property type="component" value="Unassembled WGS sequence"/>
</dbReference>
<gene>
    <name evidence="1" type="ORF">CBG26040</name>
    <name evidence="1" type="ORF">CBG_26040</name>
</gene>
<keyword evidence="2" id="KW-1185">Reference proteome</keyword>
<dbReference type="GeneID" id="68917522"/>
<evidence type="ECO:0000313" key="1">
    <source>
        <dbReference type="EMBL" id="CAR99311.1"/>
    </source>
</evidence>
<proteinExistence type="predicted"/>
<protein>
    <submittedName>
        <fullName evidence="1">Protein CBG26040</fullName>
    </submittedName>
</protein>
<reference evidence="1 2" key="1">
    <citation type="journal article" date="2003" name="PLoS Biol.">
        <title>The genome sequence of Caenorhabditis briggsae: a platform for comparative genomics.</title>
        <authorList>
            <person name="Stein L.D."/>
            <person name="Bao Z."/>
            <person name="Blasiar D."/>
            <person name="Blumenthal T."/>
            <person name="Brent M.R."/>
            <person name="Chen N."/>
            <person name="Chinwalla A."/>
            <person name="Clarke L."/>
            <person name="Clee C."/>
            <person name="Coghlan A."/>
            <person name="Coulson A."/>
            <person name="D'Eustachio P."/>
            <person name="Fitch D.H."/>
            <person name="Fulton L.A."/>
            <person name="Fulton R.E."/>
            <person name="Griffiths-Jones S."/>
            <person name="Harris T.W."/>
            <person name="Hillier L.W."/>
            <person name="Kamath R."/>
            <person name="Kuwabara P.E."/>
            <person name="Mardis E.R."/>
            <person name="Marra M.A."/>
            <person name="Miner T.L."/>
            <person name="Minx P."/>
            <person name="Mullikin J.C."/>
            <person name="Plumb R.W."/>
            <person name="Rogers J."/>
            <person name="Schein J.E."/>
            <person name="Sohrmann M."/>
            <person name="Spieth J."/>
            <person name="Stajich J.E."/>
            <person name="Wei C."/>
            <person name="Willey D."/>
            <person name="Wilson R.K."/>
            <person name="Durbin R."/>
            <person name="Waterston R.H."/>
        </authorList>
    </citation>
    <scope>NUCLEOTIDE SEQUENCE [LARGE SCALE GENOMIC DNA]</scope>
    <source>
        <strain evidence="1 2">AF16</strain>
    </source>
</reference>
<dbReference type="KEGG" id="cbr:CBG_26040"/>
<dbReference type="EMBL" id="HE601302">
    <property type="protein sequence ID" value="CAR99311.1"/>
    <property type="molecule type" value="Genomic_DNA"/>
</dbReference>
<sequence length="87" mass="10265">MLGHLLDEVVDSIDKNSNSDSVSIWDTPGYIECFMRLNPTEQNMPDLIETVWESVEVYKNEYVLWMERDVKRRVRGEGYWSGEWGGY</sequence>
<dbReference type="InParanoid" id="B6IHD1"/>
<dbReference type="AlphaFoldDB" id="B6IHD1"/>
<dbReference type="HOGENOM" id="CLU_2485339_0_0_1"/>
<name>B6IHD1_CAEBR</name>